<dbReference type="Gene3D" id="3.30.700.10">
    <property type="entry name" value="Glycoprotein, Type 4 Pilin"/>
    <property type="match status" value="1"/>
</dbReference>
<dbReference type="Proteomes" id="UP000078336">
    <property type="component" value="Unassembled WGS sequence"/>
</dbReference>
<evidence type="ECO:0000313" key="4">
    <source>
        <dbReference type="EMBL" id="OAO77102.1"/>
    </source>
</evidence>
<comment type="subcellular location">
    <subcellularLocation>
        <location evidence="1">Cell surface</location>
    </subcellularLocation>
</comment>
<keyword evidence="3" id="KW-0812">Transmembrane</keyword>
<dbReference type="EMBL" id="LUCQ01000138">
    <property type="protein sequence ID" value="OAO77102.1"/>
    <property type="molecule type" value="Genomic_DNA"/>
</dbReference>
<keyword evidence="3" id="KW-0472">Membrane</keyword>
<dbReference type="RefSeq" id="WP_064214439.1">
    <property type="nucleotide sequence ID" value="NZ_LUCQ01000138.1"/>
</dbReference>
<keyword evidence="2" id="KW-0178">Competence</keyword>
<dbReference type="InterPro" id="IPR045584">
    <property type="entry name" value="Pilin-like"/>
</dbReference>
<evidence type="ECO:0000256" key="1">
    <source>
        <dbReference type="ARBA" id="ARBA00004241"/>
    </source>
</evidence>
<evidence type="ECO:0000256" key="3">
    <source>
        <dbReference type="SAM" id="Phobius"/>
    </source>
</evidence>
<dbReference type="GO" id="GO:0030420">
    <property type="term" value="P:establishment of competence for transformation"/>
    <property type="evidence" value="ECO:0007669"/>
    <property type="project" value="UniProtKB-KW"/>
</dbReference>
<gene>
    <name evidence="4" type="ORF">TAF16_2298</name>
</gene>
<organism evidence="4 5">
    <name type="scientific">Anoxybacillus flavithermus</name>
    <dbReference type="NCBI Taxonomy" id="33934"/>
    <lineage>
        <taxon>Bacteria</taxon>
        <taxon>Bacillati</taxon>
        <taxon>Bacillota</taxon>
        <taxon>Bacilli</taxon>
        <taxon>Bacillales</taxon>
        <taxon>Anoxybacillaceae</taxon>
        <taxon>Anoxybacillus</taxon>
    </lineage>
</organism>
<dbReference type="AlphaFoldDB" id="A0A178T812"/>
<keyword evidence="5" id="KW-1185">Reference proteome</keyword>
<dbReference type="SUPFAM" id="SSF54523">
    <property type="entry name" value="Pili subunits"/>
    <property type="match status" value="1"/>
</dbReference>
<dbReference type="GO" id="GO:0009986">
    <property type="term" value="C:cell surface"/>
    <property type="evidence" value="ECO:0007669"/>
    <property type="project" value="UniProtKB-SubCell"/>
</dbReference>
<dbReference type="NCBIfam" id="TIGR02532">
    <property type="entry name" value="IV_pilin_GFxxxE"/>
    <property type="match status" value="1"/>
</dbReference>
<dbReference type="PATRIC" id="fig|33934.7.peg.2628"/>
<keyword evidence="3" id="KW-1133">Transmembrane helix</keyword>
<dbReference type="OrthoDB" id="2965620at2"/>
<comment type="caution">
    <text evidence="4">The sequence shown here is derived from an EMBL/GenBank/DDBJ whole genome shotgun (WGS) entry which is preliminary data.</text>
</comment>
<name>A0A178T812_9BACL</name>
<dbReference type="Pfam" id="PF07963">
    <property type="entry name" value="N_methyl"/>
    <property type="match status" value="1"/>
</dbReference>
<proteinExistence type="predicted"/>
<feature type="transmembrane region" description="Helical" evidence="3">
    <location>
        <begin position="12"/>
        <end position="34"/>
    </location>
</feature>
<dbReference type="PROSITE" id="PS00409">
    <property type="entry name" value="PROKAR_NTER_METHYL"/>
    <property type="match status" value="1"/>
</dbReference>
<dbReference type="InterPro" id="IPR012902">
    <property type="entry name" value="N_methyl_site"/>
</dbReference>
<reference evidence="4 5" key="1">
    <citation type="submission" date="2016-03" db="EMBL/GenBank/DDBJ databases">
        <title>Spore heat resistance.</title>
        <authorList>
            <person name="Boekhorst J."/>
            <person name="Berendsen E.M."/>
            <person name="Wells-Bennik M.H."/>
            <person name="Kuipers O.P."/>
        </authorList>
    </citation>
    <scope>NUCLEOTIDE SEQUENCE [LARGE SCALE GENOMIC DNA]</scope>
    <source>
        <strain evidence="4 5">AF16</strain>
    </source>
</reference>
<evidence type="ECO:0000256" key="2">
    <source>
        <dbReference type="ARBA" id="ARBA00023287"/>
    </source>
</evidence>
<evidence type="ECO:0000313" key="5">
    <source>
        <dbReference type="Proteomes" id="UP000078336"/>
    </source>
</evidence>
<accession>A0A178T812</accession>
<protein>
    <submittedName>
        <fullName evidence="4">Type IV pilin PilA</fullName>
    </submittedName>
</protein>
<sequence length="149" mass="16609">MQDERGMTLIELLAVIVILSILVMIATISVIEVIKKSRDQAFVATAYSLYEAARLHVGAQKVEFLTPNQSETLTYKQLVDDGVFEPIIDPYTSKRLQPSGDSYVIVTKQSDGTITYAVCLKGETKQICKENGVPVDQLSVRDIQDRQDK</sequence>